<evidence type="ECO:0000313" key="2">
    <source>
        <dbReference type="EMBL" id="RCW78954.1"/>
    </source>
</evidence>
<dbReference type="SUPFAM" id="SSF47598">
    <property type="entry name" value="Ribbon-helix-helix"/>
    <property type="match status" value="1"/>
</dbReference>
<comment type="caution">
    <text evidence="2">The sequence shown here is derived from an EMBL/GenBank/DDBJ whole genome shotgun (WGS) entry which is preliminary data.</text>
</comment>
<dbReference type="EMBL" id="QPJM01000020">
    <property type="protein sequence ID" value="RCW78954.1"/>
    <property type="molecule type" value="Genomic_DNA"/>
</dbReference>
<dbReference type="InterPro" id="IPR010985">
    <property type="entry name" value="Ribbon_hlx_hlx"/>
</dbReference>
<protein>
    <submittedName>
        <fullName evidence="2">Putative RNase H-like HicB family nuclease</fullName>
    </submittedName>
</protein>
<dbReference type="Gene3D" id="3.30.160.250">
    <property type="match status" value="1"/>
</dbReference>
<dbReference type="InterPro" id="IPR035069">
    <property type="entry name" value="TTHA1013/TTHA0281-like"/>
</dbReference>
<reference evidence="2 3" key="1">
    <citation type="submission" date="2018-07" db="EMBL/GenBank/DDBJ databases">
        <title>Genomic Encyclopedia of Type Strains, Phase III (KMG-III): the genomes of soil and plant-associated and newly described type strains.</title>
        <authorList>
            <person name="Whitman W."/>
        </authorList>
    </citation>
    <scope>NUCLEOTIDE SEQUENCE [LARGE SCALE GENOMIC DNA]</scope>
    <source>
        <strain evidence="2 3">31-25a</strain>
    </source>
</reference>
<evidence type="ECO:0000313" key="3">
    <source>
        <dbReference type="Proteomes" id="UP000253324"/>
    </source>
</evidence>
<keyword evidence="3" id="KW-1185">Reference proteome</keyword>
<proteinExistence type="predicted"/>
<name>A0A368YLB6_9HYPH</name>
<gene>
    <name evidence="2" type="ORF">C7476_12012</name>
</gene>
<sequence length="129" mass="13649">MRYPIAIEPGTDTRAFGVVVPDLPGCFSAGDTLDEAMSGAEEAAAAWIDAALDAGESIPAPSGLEALRTNPEYAGWMIGVITLDPALLDDTIERVNITLPRRVLRRLDALAQAAGESRSGYIAHLTLEN</sequence>
<dbReference type="Proteomes" id="UP000253324">
    <property type="component" value="Unassembled WGS sequence"/>
</dbReference>
<evidence type="ECO:0000259" key="1">
    <source>
        <dbReference type="Pfam" id="PF15919"/>
    </source>
</evidence>
<dbReference type="InterPro" id="IPR031807">
    <property type="entry name" value="HicB-like"/>
</dbReference>
<dbReference type="GO" id="GO:0006355">
    <property type="term" value="P:regulation of DNA-templated transcription"/>
    <property type="evidence" value="ECO:0007669"/>
    <property type="project" value="InterPro"/>
</dbReference>
<dbReference type="PANTHER" id="PTHR34504:SF2">
    <property type="entry name" value="UPF0150 PROTEIN SSL0259"/>
    <property type="match status" value="1"/>
</dbReference>
<feature type="domain" description="HicB-like antitoxin of toxin-antitoxin system" evidence="1">
    <location>
        <begin position="3"/>
        <end position="125"/>
    </location>
</feature>
<dbReference type="InterPro" id="IPR051404">
    <property type="entry name" value="TA_system_antitoxin"/>
</dbReference>
<dbReference type="OrthoDB" id="9807959at2"/>
<dbReference type="Pfam" id="PF15919">
    <property type="entry name" value="HicB_lk_antitox"/>
    <property type="match status" value="1"/>
</dbReference>
<dbReference type="AlphaFoldDB" id="A0A368YLB6"/>
<organism evidence="2 3">
    <name type="scientific">Phyllobacterium bourgognense</name>
    <dbReference type="NCBI Taxonomy" id="314236"/>
    <lineage>
        <taxon>Bacteria</taxon>
        <taxon>Pseudomonadati</taxon>
        <taxon>Pseudomonadota</taxon>
        <taxon>Alphaproteobacteria</taxon>
        <taxon>Hyphomicrobiales</taxon>
        <taxon>Phyllobacteriaceae</taxon>
        <taxon>Phyllobacterium</taxon>
    </lineage>
</organism>
<dbReference type="RefSeq" id="WP_114432327.1">
    <property type="nucleotide sequence ID" value="NZ_QPJM01000020.1"/>
</dbReference>
<dbReference type="SUPFAM" id="SSF143100">
    <property type="entry name" value="TTHA1013/TTHA0281-like"/>
    <property type="match status" value="1"/>
</dbReference>
<dbReference type="PANTHER" id="PTHR34504">
    <property type="entry name" value="ANTITOXIN HICB"/>
    <property type="match status" value="1"/>
</dbReference>
<accession>A0A368YLB6</accession>